<dbReference type="Proteomes" id="UP001249505">
    <property type="component" value="Unassembled WGS sequence"/>
</dbReference>
<sequence>MNPIQAATVEREEGYWTHPDLPEWDEGVTRVECEAWAARQGGEFVAIWFELDAPENQIERYFDEGDNDISDWNPVCDKAGSFLLSIHDTEDGPVALFFAPKDKEAAKEVNDKKPC</sequence>
<keyword evidence="3" id="KW-1185">Reference proteome</keyword>
<proteinExistence type="predicted"/>
<feature type="region of interest" description="Disordered" evidence="1">
    <location>
        <begin position="1"/>
        <end position="20"/>
    </location>
</feature>
<evidence type="ECO:0008006" key="4">
    <source>
        <dbReference type="Google" id="ProtNLM"/>
    </source>
</evidence>
<gene>
    <name evidence="2" type="ORF">Q4Q50_06395</name>
</gene>
<dbReference type="EMBL" id="JAUOES010000006">
    <property type="protein sequence ID" value="MDT3279925.1"/>
    <property type="molecule type" value="Genomic_DNA"/>
</dbReference>
<accession>A0ABU3FX24</accession>
<comment type="caution">
    <text evidence="2">The sequence shown here is derived from an EMBL/GenBank/DDBJ whole genome shotgun (WGS) entry which is preliminary data.</text>
</comment>
<protein>
    <recommendedName>
        <fullName evidence="4">GP46</fullName>
    </recommendedName>
</protein>
<reference evidence="2 3" key="1">
    <citation type="submission" date="2023-07" db="EMBL/GenBank/DDBJ databases">
        <title>Novel Shewanella species isolated from Baltic Sea sediments.</title>
        <authorList>
            <person name="Martin-Rodriguez A.J."/>
        </authorList>
    </citation>
    <scope>NUCLEOTIDE SEQUENCE [LARGE SCALE GENOMIC DNA]</scope>
    <source>
        <strain evidence="2 3">SP2S1-2</strain>
    </source>
</reference>
<evidence type="ECO:0000256" key="1">
    <source>
        <dbReference type="SAM" id="MobiDB-lite"/>
    </source>
</evidence>
<evidence type="ECO:0000313" key="3">
    <source>
        <dbReference type="Proteomes" id="UP001249505"/>
    </source>
</evidence>
<evidence type="ECO:0000313" key="2">
    <source>
        <dbReference type="EMBL" id="MDT3279925.1"/>
    </source>
</evidence>
<dbReference type="RefSeq" id="WP_311898853.1">
    <property type="nucleotide sequence ID" value="NZ_JAUOES010000006.1"/>
</dbReference>
<name>A0ABU3FX24_9GAMM</name>
<organism evidence="2 3">
    <name type="scientific">Shewanella scandinavica</name>
    <dbReference type="NCBI Taxonomy" id="3063538"/>
    <lineage>
        <taxon>Bacteria</taxon>
        <taxon>Pseudomonadati</taxon>
        <taxon>Pseudomonadota</taxon>
        <taxon>Gammaproteobacteria</taxon>
        <taxon>Alteromonadales</taxon>
        <taxon>Shewanellaceae</taxon>
        <taxon>Shewanella</taxon>
    </lineage>
</organism>